<dbReference type="RefSeq" id="WP_039630112.1">
    <property type="nucleotide sequence ID" value="NZ_AYSO01000011.1"/>
</dbReference>
<gene>
    <name evidence="3" type="ORF">U732_4055</name>
</gene>
<accession>A0A0C1R3W6</accession>
<dbReference type="InterPro" id="IPR044946">
    <property type="entry name" value="Restrct_endonuc_typeI_TRD_sf"/>
</dbReference>
<dbReference type="Proteomes" id="UP000031366">
    <property type="component" value="Unassembled WGS sequence"/>
</dbReference>
<name>A0A0C1R3W6_9CLOT</name>
<evidence type="ECO:0000313" key="4">
    <source>
        <dbReference type="Proteomes" id="UP000031366"/>
    </source>
</evidence>
<evidence type="ECO:0000256" key="1">
    <source>
        <dbReference type="ARBA" id="ARBA00022747"/>
    </source>
</evidence>
<sequence length="155" mass="17648">MDINCETCYLYQIADINLSSRTLKETTEINNSYKLIDESCIDIFKQKIINTKPVGNSNMLYENVNIARKGDIIFSLKQNFIKGELCAALIEEDNILVPNNSFALIIPKNKSKSDDLMFLLKDDYVISQIKPLDTGSNYFNITVKELNNILIPTQT</sequence>
<proteinExistence type="predicted"/>
<keyword evidence="1" id="KW-0680">Restriction system</keyword>
<keyword evidence="4" id="KW-1185">Reference proteome</keyword>
<keyword evidence="2" id="KW-0238">DNA-binding</keyword>
<dbReference type="SUPFAM" id="SSF116734">
    <property type="entry name" value="DNA methylase specificity domain"/>
    <property type="match status" value="1"/>
</dbReference>
<protein>
    <submittedName>
        <fullName evidence="3">Type I restriction modification DNA specificity domain protein</fullName>
    </submittedName>
</protein>
<comment type="caution">
    <text evidence="3">The sequence shown here is derived from an EMBL/GenBank/DDBJ whole genome shotgun (WGS) entry which is preliminary data.</text>
</comment>
<dbReference type="EMBL" id="AYSO01000011">
    <property type="protein sequence ID" value="KIE48257.1"/>
    <property type="molecule type" value="Genomic_DNA"/>
</dbReference>
<dbReference type="GO" id="GO:0009307">
    <property type="term" value="P:DNA restriction-modification system"/>
    <property type="evidence" value="ECO:0007669"/>
    <property type="project" value="UniProtKB-KW"/>
</dbReference>
<dbReference type="AlphaFoldDB" id="A0A0C1R3W6"/>
<dbReference type="OrthoDB" id="1901846at2"/>
<dbReference type="Gene3D" id="3.90.220.20">
    <property type="entry name" value="DNA methylase specificity domains"/>
    <property type="match status" value="1"/>
</dbReference>
<dbReference type="GO" id="GO:0003677">
    <property type="term" value="F:DNA binding"/>
    <property type="evidence" value="ECO:0007669"/>
    <property type="project" value="UniProtKB-KW"/>
</dbReference>
<organism evidence="3 4">
    <name type="scientific">Clostridium argentinense CDC 2741</name>
    <dbReference type="NCBI Taxonomy" id="1418104"/>
    <lineage>
        <taxon>Bacteria</taxon>
        <taxon>Bacillati</taxon>
        <taxon>Bacillota</taxon>
        <taxon>Clostridia</taxon>
        <taxon>Eubacteriales</taxon>
        <taxon>Clostridiaceae</taxon>
        <taxon>Clostridium</taxon>
    </lineage>
</organism>
<evidence type="ECO:0000313" key="3">
    <source>
        <dbReference type="EMBL" id="KIE48257.1"/>
    </source>
</evidence>
<evidence type="ECO:0000256" key="2">
    <source>
        <dbReference type="ARBA" id="ARBA00023125"/>
    </source>
</evidence>
<reference evidence="3 4" key="1">
    <citation type="journal article" date="2015" name="Infect. Genet. Evol.">
        <title>Genomic sequences of six botulinum neurotoxin-producing strains representing three clostridial species illustrate the mobility and diversity of botulinum neurotoxin genes.</title>
        <authorList>
            <person name="Smith T.J."/>
            <person name="Hill K.K."/>
            <person name="Xie G."/>
            <person name="Foley B.T."/>
            <person name="Williamson C.H."/>
            <person name="Foster J.T."/>
            <person name="Johnson S.L."/>
            <person name="Chertkov O."/>
            <person name="Teshima H."/>
            <person name="Gibbons H.S."/>
            <person name="Johnsky L.A."/>
            <person name="Karavis M.A."/>
            <person name="Smith L.A."/>
        </authorList>
    </citation>
    <scope>NUCLEOTIDE SEQUENCE [LARGE SCALE GENOMIC DNA]</scope>
    <source>
        <strain evidence="3 4">CDC 2741</strain>
    </source>
</reference>